<evidence type="ECO:0000256" key="2">
    <source>
        <dbReference type="ARBA" id="ARBA00023163"/>
    </source>
</evidence>
<dbReference type="EMBL" id="VFOZ01000001">
    <property type="protein sequence ID" value="TQL97122.1"/>
    <property type="molecule type" value="Genomic_DNA"/>
</dbReference>
<gene>
    <name evidence="4" type="ORF">FB559_2697</name>
</gene>
<dbReference type="Pfam" id="PF16859">
    <property type="entry name" value="TetR_C_11"/>
    <property type="match status" value="1"/>
</dbReference>
<dbReference type="RefSeq" id="WP_246121559.1">
    <property type="nucleotide sequence ID" value="NZ_VFOZ01000001.1"/>
</dbReference>
<dbReference type="Gene3D" id="1.10.357.10">
    <property type="entry name" value="Tetracycline Repressor, domain 2"/>
    <property type="match status" value="1"/>
</dbReference>
<dbReference type="InterPro" id="IPR036271">
    <property type="entry name" value="Tet_transcr_reg_TetR-rel_C_sf"/>
</dbReference>
<keyword evidence="5" id="KW-1185">Reference proteome</keyword>
<keyword evidence="2" id="KW-0804">Transcription</keyword>
<dbReference type="SUPFAM" id="SSF48498">
    <property type="entry name" value="Tetracyclin repressor-like, C-terminal domain"/>
    <property type="match status" value="1"/>
</dbReference>
<dbReference type="AlphaFoldDB" id="A0A543CJ39"/>
<organism evidence="4 5">
    <name type="scientific">Actinoallomurus bryophytorum</name>
    <dbReference type="NCBI Taxonomy" id="1490222"/>
    <lineage>
        <taxon>Bacteria</taxon>
        <taxon>Bacillati</taxon>
        <taxon>Actinomycetota</taxon>
        <taxon>Actinomycetes</taxon>
        <taxon>Streptosporangiales</taxon>
        <taxon>Thermomonosporaceae</taxon>
        <taxon>Actinoallomurus</taxon>
    </lineage>
</organism>
<keyword evidence="1" id="KW-0805">Transcription regulation</keyword>
<evidence type="ECO:0000256" key="1">
    <source>
        <dbReference type="ARBA" id="ARBA00023015"/>
    </source>
</evidence>
<accession>A0A543CJ39</accession>
<evidence type="ECO:0000313" key="5">
    <source>
        <dbReference type="Proteomes" id="UP000316096"/>
    </source>
</evidence>
<reference evidence="4 5" key="1">
    <citation type="submission" date="2019-06" db="EMBL/GenBank/DDBJ databases">
        <title>Sequencing the genomes of 1000 actinobacteria strains.</title>
        <authorList>
            <person name="Klenk H.-P."/>
        </authorList>
    </citation>
    <scope>NUCLEOTIDE SEQUENCE [LARGE SCALE GENOMIC DNA]</scope>
    <source>
        <strain evidence="4 5">DSM 102200</strain>
    </source>
</reference>
<evidence type="ECO:0000259" key="3">
    <source>
        <dbReference type="Pfam" id="PF16859"/>
    </source>
</evidence>
<proteinExistence type="predicted"/>
<comment type="caution">
    <text evidence="4">The sequence shown here is derived from an EMBL/GenBank/DDBJ whole genome shotgun (WGS) entry which is preliminary data.</text>
</comment>
<dbReference type="InterPro" id="IPR011075">
    <property type="entry name" value="TetR_C"/>
</dbReference>
<protein>
    <submittedName>
        <fullName evidence="4">TetR family transcriptional regulator</fullName>
    </submittedName>
</protein>
<name>A0A543CJ39_9ACTN</name>
<feature type="domain" description="Tetracyclin repressor-like C-terminal" evidence="3">
    <location>
        <begin position="6"/>
        <end position="45"/>
    </location>
</feature>
<evidence type="ECO:0000313" key="4">
    <source>
        <dbReference type="EMBL" id="TQL97122.1"/>
    </source>
</evidence>
<sequence length="52" mass="5977">MALQGLRPDVDLDDVIEQLYGPLYYRFLLRNRPITEQQAADIVDLAFSGLRP</sequence>
<dbReference type="Proteomes" id="UP000316096">
    <property type="component" value="Unassembled WGS sequence"/>
</dbReference>